<protein>
    <submittedName>
        <fullName evidence="1">Uncharacterized protein</fullName>
    </submittedName>
</protein>
<reference evidence="1 2" key="1">
    <citation type="submission" date="2020-02" db="EMBL/GenBank/DDBJ databases">
        <title>Draft genome sequence of two Spirosoma agri KCTC 52727 and Spirosoma terrae KCTC 52035.</title>
        <authorList>
            <person name="Rojas J."/>
            <person name="Ambika Manirajan B."/>
            <person name="Ratering S."/>
            <person name="Suarez C."/>
            <person name="Schnell S."/>
        </authorList>
    </citation>
    <scope>NUCLEOTIDE SEQUENCE [LARGE SCALE GENOMIC DNA]</scope>
    <source>
        <strain evidence="1 2">KCTC 52727</strain>
    </source>
</reference>
<organism evidence="1 2">
    <name type="scientific">Spirosoma agri</name>
    <dbReference type="NCBI Taxonomy" id="1987381"/>
    <lineage>
        <taxon>Bacteria</taxon>
        <taxon>Pseudomonadati</taxon>
        <taxon>Bacteroidota</taxon>
        <taxon>Cytophagia</taxon>
        <taxon>Cytophagales</taxon>
        <taxon>Cytophagaceae</taxon>
        <taxon>Spirosoma</taxon>
    </lineage>
</organism>
<comment type="caution">
    <text evidence="1">The sequence shown here is derived from an EMBL/GenBank/DDBJ whole genome shotgun (WGS) entry which is preliminary data.</text>
</comment>
<dbReference type="Proteomes" id="UP000477386">
    <property type="component" value="Unassembled WGS sequence"/>
</dbReference>
<evidence type="ECO:0000313" key="1">
    <source>
        <dbReference type="EMBL" id="NEU67494.1"/>
    </source>
</evidence>
<proteinExistence type="predicted"/>
<accession>A0A6M0IH53</accession>
<keyword evidence="2" id="KW-1185">Reference proteome</keyword>
<name>A0A6M0IH53_9BACT</name>
<dbReference type="AlphaFoldDB" id="A0A6M0IH53"/>
<dbReference type="RefSeq" id="WP_164037585.1">
    <property type="nucleotide sequence ID" value="NZ_JAAGNZ010000001.1"/>
</dbReference>
<dbReference type="EMBL" id="JAAGNZ010000001">
    <property type="protein sequence ID" value="NEU67494.1"/>
    <property type="molecule type" value="Genomic_DNA"/>
</dbReference>
<sequence length="116" mass="12894">MTAGSLPSHRLLVDEPGLLLTQCCCCGEIELYFRGLAIALNLTDLYGLVNRLENLPQAAHYRVGLLDLRDTLNKAGFQAIGLDLTDVERDRLLRGLHLACLRLDMDLLTRGHLPLN</sequence>
<evidence type="ECO:0000313" key="2">
    <source>
        <dbReference type="Proteomes" id="UP000477386"/>
    </source>
</evidence>
<gene>
    <name evidence="1" type="ORF">GK091_11430</name>
</gene>